<evidence type="ECO:0000313" key="2">
    <source>
        <dbReference type="EMBL" id="UNI19870.1"/>
    </source>
</evidence>
<dbReference type="EMBL" id="CP086358">
    <property type="protein sequence ID" value="UNI19870.1"/>
    <property type="molecule type" value="Genomic_DNA"/>
</dbReference>
<keyword evidence="3" id="KW-1185">Reference proteome</keyword>
<proteinExistence type="predicted"/>
<dbReference type="GeneID" id="72067964"/>
<dbReference type="RefSeq" id="XP_047843351.1">
    <property type="nucleotide sequence ID" value="XM_047987366.1"/>
</dbReference>
<dbReference type="KEGG" id="ptkz:JDV02_006015"/>
<organism evidence="2 3">
    <name type="scientific">Purpureocillium takamizusanense</name>
    <dbReference type="NCBI Taxonomy" id="2060973"/>
    <lineage>
        <taxon>Eukaryota</taxon>
        <taxon>Fungi</taxon>
        <taxon>Dikarya</taxon>
        <taxon>Ascomycota</taxon>
        <taxon>Pezizomycotina</taxon>
        <taxon>Sordariomycetes</taxon>
        <taxon>Hypocreomycetidae</taxon>
        <taxon>Hypocreales</taxon>
        <taxon>Ophiocordycipitaceae</taxon>
        <taxon>Purpureocillium</taxon>
    </lineage>
</organism>
<protein>
    <submittedName>
        <fullName evidence="2">Uncharacterized protein</fullName>
    </submittedName>
</protein>
<dbReference type="Proteomes" id="UP000829364">
    <property type="component" value="Chromosome 5"/>
</dbReference>
<dbReference type="AlphaFoldDB" id="A0A9Q8QHQ5"/>
<evidence type="ECO:0000313" key="3">
    <source>
        <dbReference type="Proteomes" id="UP000829364"/>
    </source>
</evidence>
<feature type="region of interest" description="Disordered" evidence="1">
    <location>
        <begin position="1"/>
        <end position="40"/>
    </location>
</feature>
<name>A0A9Q8QHQ5_9HYPO</name>
<evidence type="ECO:0000256" key="1">
    <source>
        <dbReference type="SAM" id="MobiDB-lite"/>
    </source>
</evidence>
<sequence>MAARNSQIPPRARETGCTSRRSRDLARGASMSHSRRAQRPIIDVKAVQTEKKVQSIADTYGPLGLKSLDEPGCTMKIVYCTCVLQFHFLRLRETQESEIHSAAGGPDS</sequence>
<accession>A0A9Q8QHQ5</accession>
<gene>
    <name evidence="2" type="ORF">JDV02_006015</name>
</gene>
<reference evidence="2" key="1">
    <citation type="submission" date="2021-11" db="EMBL/GenBank/DDBJ databases">
        <title>Purpureocillium_takamizusanense_genome.</title>
        <authorList>
            <person name="Nguyen N.-H."/>
        </authorList>
    </citation>
    <scope>NUCLEOTIDE SEQUENCE</scope>
    <source>
        <strain evidence="2">PT3</strain>
    </source>
</reference>